<dbReference type="InterPro" id="IPR038538">
    <property type="entry name" value="MTERF_sf"/>
</dbReference>
<gene>
    <name evidence="3" type="ORF">BaRGS_00038785</name>
</gene>
<proteinExistence type="inferred from homology"/>
<keyword evidence="2" id="KW-0809">Transit peptide</keyword>
<evidence type="ECO:0000313" key="4">
    <source>
        <dbReference type="Proteomes" id="UP001519460"/>
    </source>
</evidence>
<keyword evidence="4" id="KW-1185">Reference proteome</keyword>
<dbReference type="Proteomes" id="UP001519460">
    <property type="component" value="Unassembled WGS sequence"/>
</dbReference>
<dbReference type="Gene3D" id="1.25.70.10">
    <property type="entry name" value="Transcription termination factor 3, mitochondrial"/>
    <property type="match status" value="1"/>
</dbReference>
<dbReference type="Pfam" id="PF02536">
    <property type="entry name" value="mTERF"/>
    <property type="match status" value="1"/>
</dbReference>
<dbReference type="PANTHER" id="PTHR13068:SF203">
    <property type="entry name" value="TRANSCRIPTION TERMINATION FACTOR 4, MITOCHONDRIAL"/>
    <property type="match status" value="1"/>
</dbReference>
<sequence length="389" mass="43019">MPGMTAVITTARILAFRSGSCFSRLPLLHWGYSVSLLKSHGFLTSNAVQSKCSCSRTCSTKGPVTHPCMAAGKDAVLQACGTSAVTHHTSNLHSSKCSRRNLHCGSESRGKMDASAEILTESELADLAIKVMSEASKVDVMVKSVPQAKVERIILDLHNCGVHTADINILLASHPRYITSSKLITALDNLLNNGLQPAQAVSVLHDFEGVLNISAGKIMDVCDALRDARFYDKSLPVIISKDPSVLLLTKKAISQRIGALRQLFTTADVVTLILNYPQLLTGDWSDIQAKFDYVFNEMKVTQKQMVFAALFRHSLQHIKHRHAFLVRAGLFDMSKRREGEKSPNARLDQIIDSPDDAFCRKFGFRVEEYRAFCKLFDKELSMEVSDEDS</sequence>
<dbReference type="EMBL" id="JACVVK020000643">
    <property type="protein sequence ID" value="KAK7461165.1"/>
    <property type="molecule type" value="Genomic_DNA"/>
</dbReference>
<organism evidence="3 4">
    <name type="scientific">Batillaria attramentaria</name>
    <dbReference type="NCBI Taxonomy" id="370345"/>
    <lineage>
        <taxon>Eukaryota</taxon>
        <taxon>Metazoa</taxon>
        <taxon>Spiralia</taxon>
        <taxon>Lophotrochozoa</taxon>
        <taxon>Mollusca</taxon>
        <taxon>Gastropoda</taxon>
        <taxon>Caenogastropoda</taxon>
        <taxon>Sorbeoconcha</taxon>
        <taxon>Cerithioidea</taxon>
        <taxon>Batillariidae</taxon>
        <taxon>Batillaria</taxon>
    </lineage>
</organism>
<dbReference type="PANTHER" id="PTHR13068">
    <property type="entry name" value="CGI-12 PROTEIN-RELATED"/>
    <property type="match status" value="1"/>
</dbReference>
<dbReference type="InterPro" id="IPR003690">
    <property type="entry name" value="MTERF"/>
</dbReference>
<accession>A0ABD0J587</accession>
<comment type="similarity">
    <text evidence="1">Belongs to the mTERF family.</text>
</comment>
<evidence type="ECO:0000313" key="3">
    <source>
        <dbReference type="EMBL" id="KAK7461165.1"/>
    </source>
</evidence>
<dbReference type="AlphaFoldDB" id="A0ABD0J587"/>
<protein>
    <submittedName>
        <fullName evidence="3">Uncharacterized protein</fullName>
    </submittedName>
</protein>
<evidence type="ECO:0000256" key="1">
    <source>
        <dbReference type="ARBA" id="ARBA00007692"/>
    </source>
</evidence>
<reference evidence="3 4" key="1">
    <citation type="journal article" date="2023" name="Sci. Data">
        <title>Genome assembly of the Korean intertidal mud-creeper Batillaria attramentaria.</title>
        <authorList>
            <person name="Patra A.K."/>
            <person name="Ho P.T."/>
            <person name="Jun S."/>
            <person name="Lee S.J."/>
            <person name="Kim Y."/>
            <person name="Won Y.J."/>
        </authorList>
    </citation>
    <scope>NUCLEOTIDE SEQUENCE [LARGE SCALE GENOMIC DNA]</scope>
    <source>
        <strain evidence="3">Wonlab-2016</strain>
    </source>
</reference>
<comment type="caution">
    <text evidence="3">The sequence shown here is derived from an EMBL/GenBank/DDBJ whole genome shotgun (WGS) entry which is preliminary data.</text>
</comment>
<evidence type="ECO:0000256" key="2">
    <source>
        <dbReference type="ARBA" id="ARBA00022946"/>
    </source>
</evidence>
<name>A0ABD0J587_9CAEN</name>